<organism evidence="2 3">
    <name type="scientific">Enterococcus faecium</name>
    <name type="common">Streptococcus faecium</name>
    <dbReference type="NCBI Taxonomy" id="1352"/>
    <lineage>
        <taxon>Bacteria</taxon>
        <taxon>Bacillati</taxon>
        <taxon>Bacillota</taxon>
        <taxon>Bacilli</taxon>
        <taxon>Lactobacillales</taxon>
        <taxon>Enterococcaceae</taxon>
        <taxon>Enterococcus</taxon>
    </lineage>
</organism>
<accession>A0A132P563</accession>
<evidence type="ECO:0000313" key="3">
    <source>
        <dbReference type="Proteomes" id="UP000070452"/>
    </source>
</evidence>
<comment type="caution">
    <text evidence="2">The sequence shown here is derived from an EMBL/GenBank/DDBJ whole genome shotgun (WGS) entry which is preliminary data.</text>
</comment>
<dbReference type="Proteomes" id="UP000070452">
    <property type="component" value="Unassembled WGS sequence"/>
</dbReference>
<feature type="transmembrane region" description="Helical" evidence="1">
    <location>
        <begin position="55"/>
        <end position="77"/>
    </location>
</feature>
<gene>
    <name evidence="2" type="ORF">AWT83_02570</name>
</gene>
<dbReference type="PATRIC" id="fig|1352.770.peg.2529"/>
<sequence>MKIMNRKLERNLLRASAVWDVCIGLVTMFGYYPWFEEQGIAAFQNQNQYEYLQSSLIGMISKVVLIVALATILMGVISWINAKNMRDKQINKGTIRWMIACVIIHLIIYDVIGVVLYLLATTMYMSKNKAIKILKTENGIF</sequence>
<reference evidence="2 3" key="1">
    <citation type="submission" date="2016-01" db="EMBL/GenBank/DDBJ databases">
        <title>Molecular Mechanisms for transfer of large genomic segments between Enterococcus faecium strains.</title>
        <authorList>
            <person name="Garcia-Solache M.A."/>
            <person name="Lebreton F."/>
            <person name="Mclaughlin R.E."/>
            <person name="Whiteaker J.D."/>
            <person name="Gilmore M.S."/>
            <person name="Rice L.B."/>
        </authorList>
    </citation>
    <scope>NUCLEOTIDE SEQUENCE [LARGE SCALE GENOMIC DNA]</scope>
    <source>
        <strain evidence="2 3">D344RRF x C68</strain>
    </source>
</reference>
<feature type="transmembrane region" description="Helical" evidence="1">
    <location>
        <begin position="12"/>
        <end position="35"/>
    </location>
</feature>
<proteinExistence type="predicted"/>
<keyword evidence="1" id="KW-0472">Membrane</keyword>
<name>A0A132P563_ENTFC</name>
<keyword evidence="1" id="KW-0812">Transmembrane</keyword>
<protein>
    <submittedName>
        <fullName evidence="2">Uncharacterized protein</fullName>
    </submittedName>
</protein>
<dbReference type="AlphaFoldDB" id="A0A132P563"/>
<dbReference type="EMBL" id="LRHK01000001">
    <property type="protein sequence ID" value="KWX17446.1"/>
    <property type="molecule type" value="Genomic_DNA"/>
</dbReference>
<feature type="transmembrane region" description="Helical" evidence="1">
    <location>
        <begin position="97"/>
        <end position="120"/>
    </location>
</feature>
<keyword evidence="1" id="KW-1133">Transmembrane helix</keyword>
<evidence type="ECO:0000313" key="2">
    <source>
        <dbReference type="EMBL" id="KWX17446.1"/>
    </source>
</evidence>
<evidence type="ECO:0000256" key="1">
    <source>
        <dbReference type="SAM" id="Phobius"/>
    </source>
</evidence>